<keyword evidence="2" id="KW-1185">Reference proteome</keyword>
<dbReference type="STRING" id="260084.SAMN02927928_3037"/>
<sequence length="193" mass="21345">MAKIFKPGAGLLYMKVGVHAQESLADIIKRKSKEIDDAGFAMWGYGGNTCHPLKMVQPFAESIAKKDEPIFLCMQEMESNHYAEPLRASEFSADGVKWTDIPAPINVLGSRYALVIDKLHAEDFSFYLDQTRVPVGPSTGRLGSNYIKGRVDKACLEVLDAPQLSNEVPRSEVKINLVAELKPPYAVYLRGQG</sequence>
<dbReference type="OrthoDB" id="8246386at2"/>
<evidence type="ECO:0000313" key="1">
    <source>
        <dbReference type="EMBL" id="SCW73253.1"/>
    </source>
</evidence>
<dbReference type="Proteomes" id="UP000199150">
    <property type="component" value="Unassembled WGS sequence"/>
</dbReference>
<dbReference type="AlphaFoldDB" id="A0A1G4SVU5"/>
<organism evidence="1 2">
    <name type="scientific">Asticcacaulis taihuensis</name>
    <dbReference type="NCBI Taxonomy" id="260084"/>
    <lineage>
        <taxon>Bacteria</taxon>
        <taxon>Pseudomonadati</taxon>
        <taxon>Pseudomonadota</taxon>
        <taxon>Alphaproteobacteria</taxon>
        <taxon>Caulobacterales</taxon>
        <taxon>Caulobacteraceae</taxon>
        <taxon>Asticcacaulis</taxon>
    </lineage>
</organism>
<dbReference type="EMBL" id="FMTS01000005">
    <property type="protein sequence ID" value="SCW73253.1"/>
    <property type="molecule type" value="Genomic_DNA"/>
</dbReference>
<protein>
    <submittedName>
        <fullName evidence="1">Uncharacterized protein</fullName>
    </submittedName>
</protein>
<evidence type="ECO:0000313" key="2">
    <source>
        <dbReference type="Proteomes" id="UP000199150"/>
    </source>
</evidence>
<proteinExistence type="predicted"/>
<name>A0A1G4SVU5_9CAUL</name>
<gene>
    <name evidence="1" type="ORF">SAMN02927928_3037</name>
</gene>
<reference evidence="2" key="1">
    <citation type="submission" date="2016-10" db="EMBL/GenBank/DDBJ databases">
        <authorList>
            <person name="Varghese N."/>
            <person name="Submissions S."/>
        </authorList>
    </citation>
    <scope>NUCLEOTIDE SEQUENCE [LARGE SCALE GENOMIC DNA]</scope>
    <source>
        <strain evidence="2">CGMCC 1.3431</strain>
    </source>
</reference>
<dbReference type="RefSeq" id="WP_090649692.1">
    <property type="nucleotide sequence ID" value="NZ_CBCRYE010000008.1"/>
</dbReference>
<accession>A0A1G4SVU5</accession>